<dbReference type="Proteomes" id="UP001425155">
    <property type="component" value="Unassembled WGS sequence"/>
</dbReference>
<dbReference type="EMBL" id="JBCLVG010000003">
    <property type="protein sequence ID" value="MEN1947972.1"/>
    <property type="molecule type" value="Genomic_DNA"/>
</dbReference>
<accession>A0ABU9W7I3</accession>
<organism evidence="4 5">
    <name type="scientific">Leifsonia stereocauli</name>
    <dbReference type="NCBI Taxonomy" id="3134136"/>
    <lineage>
        <taxon>Bacteria</taxon>
        <taxon>Bacillati</taxon>
        <taxon>Actinomycetota</taxon>
        <taxon>Actinomycetes</taxon>
        <taxon>Micrococcales</taxon>
        <taxon>Microbacteriaceae</taxon>
        <taxon>Leifsonia</taxon>
    </lineage>
</organism>
<keyword evidence="2 4" id="KW-0012">Acyltransferase</keyword>
<dbReference type="PROSITE" id="PS51186">
    <property type="entry name" value="GNAT"/>
    <property type="match status" value="1"/>
</dbReference>
<keyword evidence="1 4" id="KW-0808">Transferase</keyword>
<dbReference type="Gene3D" id="3.40.630.30">
    <property type="match status" value="1"/>
</dbReference>
<sequence>MESPEFTIRAATIADADAVWPMARDFATTFRPQEDAYRRTFPLLLEDPDALLIVAEAEGRLVGYLLADAHRTFLANGPVAWVEEVKVTMRRSGVGSALMASAETWARDVVGAPYLALASRRAGDFYAALGYEESAVFWRKMLPEA</sequence>
<evidence type="ECO:0000259" key="3">
    <source>
        <dbReference type="PROSITE" id="PS51186"/>
    </source>
</evidence>
<evidence type="ECO:0000313" key="5">
    <source>
        <dbReference type="Proteomes" id="UP001425155"/>
    </source>
</evidence>
<dbReference type="GO" id="GO:0016746">
    <property type="term" value="F:acyltransferase activity"/>
    <property type="evidence" value="ECO:0007669"/>
    <property type="project" value="UniProtKB-KW"/>
</dbReference>
<evidence type="ECO:0000256" key="1">
    <source>
        <dbReference type="ARBA" id="ARBA00022679"/>
    </source>
</evidence>
<name>A0ABU9W7I3_9MICO</name>
<dbReference type="RefSeq" id="WP_342115763.1">
    <property type="nucleotide sequence ID" value="NZ_JBCAUN010000003.1"/>
</dbReference>
<reference evidence="4 5" key="1">
    <citation type="submission" date="2024-03" db="EMBL/GenBank/DDBJ databases">
        <title>YIM 134122 draft genome.</title>
        <authorList>
            <person name="Zuo S."/>
            <person name="Xiong L."/>
        </authorList>
    </citation>
    <scope>NUCLEOTIDE SEQUENCE [LARGE SCALE GENOMIC DNA]</scope>
    <source>
        <strain evidence="4 5">YIM 134122</strain>
    </source>
</reference>
<dbReference type="InterPro" id="IPR000182">
    <property type="entry name" value="GNAT_dom"/>
</dbReference>
<evidence type="ECO:0000313" key="4">
    <source>
        <dbReference type="EMBL" id="MEN1947972.1"/>
    </source>
</evidence>
<dbReference type="EC" id="2.3.1.-" evidence="4"/>
<feature type="domain" description="N-acetyltransferase" evidence="3">
    <location>
        <begin position="6"/>
        <end position="145"/>
    </location>
</feature>
<dbReference type="PANTHER" id="PTHR43877">
    <property type="entry name" value="AMINOALKYLPHOSPHONATE N-ACETYLTRANSFERASE-RELATED-RELATED"/>
    <property type="match status" value="1"/>
</dbReference>
<protein>
    <submittedName>
        <fullName evidence="4">GNAT family N-acetyltransferase</fullName>
        <ecNumber evidence="4">2.3.1.-</ecNumber>
    </submittedName>
</protein>
<evidence type="ECO:0000256" key="2">
    <source>
        <dbReference type="ARBA" id="ARBA00023315"/>
    </source>
</evidence>
<dbReference type="InterPro" id="IPR016181">
    <property type="entry name" value="Acyl_CoA_acyltransferase"/>
</dbReference>
<gene>
    <name evidence="4" type="ORF">WJX64_15545</name>
</gene>
<dbReference type="InterPro" id="IPR050832">
    <property type="entry name" value="Bact_Acetyltransf"/>
</dbReference>
<keyword evidence="5" id="KW-1185">Reference proteome</keyword>
<dbReference type="SUPFAM" id="SSF55729">
    <property type="entry name" value="Acyl-CoA N-acyltransferases (Nat)"/>
    <property type="match status" value="1"/>
</dbReference>
<dbReference type="CDD" id="cd04301">
    <property type="entry name" value="NAT_SF"/>
    <property type="match status" value="1"/>
</dbReference>
<dbReference type="Pfam" id="PF00583">
    <property type="entry name" value="Acetyltransf_1"/>
    <property type="match status" value="1"/>
</dbReference>
<proteinExistence type="predicted"/>
<comment type="caution">
    <text evidence="4">The sequence shown here is derived from an EMBL/GenBank/DDBJ whole genome shotgun (WGS) entry which is preliminary data.</text>
</comment>